<dbReference type="PRINTS" id="PR00469">
    <property type="entry name" value="PNDRDTASEII"/>
</dbReference>
<dbReference type="Gene3D" id="3.50.50.60">
    <property type="entry name" value="FAD/NAD(P)-binding domain"/>
    <property type="match status" value="2"/>
</dbReference>
<evidence type="ECO:0000256" key="1">
    <source>
        <dbReference type="ARBA" id="ARBA00023002"/>
    </source>
</evidence>
<protein>
    <submittedName>
        <fullName evidence="3">FAD-dependent oxidoreductase</fullName>
    </submittedName>
</protein>
<name>A0ABS3ZGM2_9FIRM</name>
<accession>A0ABS3ZGM2</accession>
<proteinExistence type="predicted"/>
<dbReference type="Pfam" id="PF07992">
    <property type="entry name" value="Pyr_redox_2"/>
    <property type="match status" value="1"/>
</dbReference>
<dbReference type="InterPro" id="IPR036188">
    <property type="entry name" value="FAD/NAD-bd_sf"/>
</dbReference>
<keyword evidence="1" id="KW-0560">Oxidoreductase</keyword>
<dbReference type="PANTHER" id="PTHR42949:SF3">
    <property type="entry name" value="ANAEROBIC GLYCEROL-3-PHOSPHATE DEHYDROGENASE SUBUNIT B"/>
    <property type="match status" value="1"/>
</dbReference>
<evidence type="ECO:0000313" key="3">
    <source>
        <dbReference type="EMBL" id="MBP0056460.1"/>
    </source>
</evidence>
<dbReference type="InterPro" id="IPR023753">
    <property type="entry name" value="FAD/NAD-binding_dom"/>
</dbReference>
<organism evidence="3 4">
    <name type="scientific">Anaerobutyricum soehngenii</name>
    <dbReference type="NCBI Taxonomy" id="105843"/>
    <lineage>
        <taxon>Bacteria</taxon>
        <taxon>Bacillati</taxon>
        <taxon>Bacillota</taxon>
        <taxon>Clostridia</taxon>
        <taxon>Lachnospirales</taxon>
        <taxon>Lachnospiraceae</taxon>
        <taxon>Anaerobutyricum</taxon>
    </lineage>
</organism>
<evidence type="ECO:0000259" key="2">
    <source>
        <dbReference type="Pfam" id="PF07992"/>
    </source>
</evidence>
<dbReference type="RefSeq" id="WP_209293134.1">
    <property type="nucleotide sequence ID" value="NZ_JAFIQO010000109.1"/>
</dbReference>
<dbReference type="SUPFAM" id="SSF51905">
    <property type="entry name" value="FAD/NAD(P)-binding domain"/>
    <property type="match status" value="1"/>
</dbReference>
<reference evidence="3 4" key="1">
    <citation type="submission" date="2021-02" db="EMBL/GenBank/DDBJ databases">
        <title>Lactate utilizing bacteria of the human gut.</title>
        <authorList>
            <person name="Sheridan P.O."/>
        </authorList>
    </citation>
    <scope>NUCLEOTIDE SEQUENCE [LARGE SCALE GENOMIC DNA]</scope>
    <source>
        <strain evidence="3 4">HTF-83D</strain>
    </source>
</reference>
<dbReference type="EMBL" id="JAFIQO010000109">
    <property type="protein sequence ID" value="MBP0056460.1"/>
    <property type="molecule type" value="Genomic_DNA"/>
</dbReference>
<feature type="domain" description="FAD/NAD(P)-binding" evidence="2">
    <location>
        <begin position="7"/>
        <end position="305"/>
    </location>
</feature>
<dbReference type="Proteomes" id="UP001315001">
    <property type="component" value="Unassembled WGS sequence"/>
</dbReference>
<keyword evidence="4" id="KW-1185">Reference proteome</keyword>
<gene>
    <name evidence="3" type="ORF">JYQ75_03445</name>
</gene>
<sequence>MHKIPVDIAVIGGGPAGLAAAVKAKEEGFKKVILIERDKEPGGILNQCIHDGFGLIRFGKQLSGCEYSQRYIHLAKEAGVEIHTDTMVLEITKDKEVYAVSAKEGASCWQAGAIILAMGCRERTRPQVGILGTRPSGVLTAGAVQKYINVQGFKPGQKAVILGSGDIGLIMARRMTLEHMKVEGVYEVMPNLGGLRRNKVQCLEDYGIPLHLSTTVVKVHGKKKLEGVTVAKVDENRKPIPGTERYIECDLLVLSVGLIPENELSRHAGIQLHPVTKGPVVDQNMMTSIPGIFAAGNVSAVFDLVDYVSKTGEVAAAGAANWLRGEIKDVNTNQYMAVEAGENISFTLPQTIRPEDGKITFFMRVRKPLTKPVIQLTCDGKVIAMKKLQTANPPEMVALTVEWKEEYQGHIMMEGKEA</sequence>
<comment type="caution">
    <text evidence="3">The sequence shown here is derived from an EMBL/GenBank/DDBJ whole genome shotgun (WGS) entry which is preliminary data.</text>
</comment>
<dbReference type="PRINTS" id="PR00368">
    <property type="entry name" value="FADPNR"/>
</dbReference>
<evidence type="ECO:0000313" key="4">
    <source>
        <dbReference type="Proteomes" id="UP001315001"/>
    </source>
</evidence>
<dbReference type="PANTHER" id="PTHR42949">
    <property type="entry name" value="ANAEROBIC GLYCEROL-3-PHOSPHATE DEHYDROGENASE SUBUNIT B"/>
    <property type="match status" value="1"/>
</dbReference>
<dbReference type="InterPro" id="IPR051691">
    <property type="entry name" value="Metab_Enz_Cyan_OpOx_G3PDH"/>
</dbReference>